<feature type="signal peptide" evidence="1">
    <location>
        <begin position="1"/>
        <end position="22"/>
    </location>
</feature>
<evidence type="ECO:0008006" key="4">
    <source>
        <dbReference type="Google" id="ProtNLM"/>
    </source>
</evidence>
<dbReference type="EMBL" id="FPJE01000004">
    <property type="protein sequence ID" value="SFW29656.1"/>
    <property type="molecule type" value="Genomic_DNA"/>
</dbReference>
<feature type="chain" id="PRO_5013154082" description="Lipoprotein" evidence="1">
    <location>
        <begin position="23"/>
        <end position="146"/>
    </location>
</feature>
<evidence type="ECO:0000313" key="2">
    <source>
        <dbReference type="EMBL" id="SFW29656.1"/>
    </source>
</evidence>
<dbReference type="Proteomes" id="UP000182248">
    <property type="component" value="Unassembled WGS sequence"/>
</dbReference>
<keyword evidence="1" id="KW-0732">Signal</keyword>
<dbReference type="AlphaFoldDB" id="A0A1K1N2N2"/>
<name>A0A1K1N2N2_9FLAO</name>
<protein>
    <recommendedName>
        <fullName evidence="4">Lipoprotein</fullName>
    </recommendedName>
</protein>
<dbReference type="RefSeq" id="WP_072316253.1">
    <property type="nucleotide sequence ID" value="NZ_FPJE01000004.1"/>
</dbReference>
<accession>A0A1K1N2N2</accession>
<proteinExistence type="predicted"/>
<dbReference type="OrthoDB" id="893802at2"/>
<gene>
    <name evidence="2" type="ORF">SAMN02927921_00970</name>
</gene>
<dbReference type="STRING" id="1150368.SAMN02927921_00970"/>
<keyword evidence="3" id="KW-1185">Reference proteome</keyword>
<evidence type="ECO:0000313" key="3">
    <source>
        <dbReference type="Proteomes" id="UP000182248"/>
    </source>
</evidence>
<reference evidence="2 3" key="1">
    <citation type="submission" date="2016-11" db="EMBL/GenBank/DDBJ databases">
        <authorList>
            <person name="Jaros S."/>
            <person name="Januszkiewicz K."/>
            <person name="Wedrychowicz H."/>
        </authorList>
    </citation>
    <scope>NUCLEOTIDE SEQUENCE [LARGE SCALE GENOMIC DNA]</scope>
    <source>
        <strain evidence="2 3">CGMCC 1.12145</strain>
    </source>
</reference>
<dbReference type="PROSITE" id="PS51257">
    <property type="entry name" value="PROKAR_LIPOPROTEIN"/>
    <property type="match status" value="1"/>
</dbReference>
<organism evidence="2 3">
    <name type="scientific">Sinomicrobium oceani</name>
    <dbReference type="NCBI Taxonomy" id="1150368"/>
    <lineage>
        <taxon>Bacteria</taxon>
        <taxon>Pseudomonadati</taxon>
        <taxon>Bacteroidota</taxon>
        <taxon>Flavobacteriia</taxon>
        <taxon>Flavobacteriales</taxon>
        <taxon>Flavobacteriaceae</taxon>
        <taxon>Sinomicrobium</taxon>
    </lineage>
</organism>
<evidence type="ECO:0000256" key="1">
    <source>
        <dbReference type="SAM" id="SignalP"/>
    </source>
</evidence>
<sequence>MKKVSIAAVFLTLVLSLSGCLNDDGANFYYTTLPISSAVTPDTLVYNKTDSITIRYSIPGACHEFIGIDFSNDTQTGDTIQRRTFWAVAQAQTGEECEGAQSVTREHKFAIEVRYKQPYQLRFITGVDSEGEYTFITRDIPVKEEE</sequence>